<name>F0U5D9_AJEC8</name>
<sequence length="126" mass="13868">MATKADRPHVRFEQGTMEEMGLSGGSPNHSILPIDALWYLNETIEYQANMVKRNTITLTDDGAILLRKAWFEPRVLSSEVKPCAKEHASLWIQRAGQSAKDEGIKYVGGIGLGDSYPLFHHGAGGD</sequence>
<gene>
    <name evidence="1" type="ORF">HCEG_00649</name>
</gene>
<dbReference type="VEuPathDB" id="FungiDB:I7I53_07893"/>
<organism evidence="2">
    <name type="scientific">Ajellomyces capsulatus (strain H88)</name>
    <name type="common">Darling's disease fungus</name>
    <name type="synonym">Histoplasma capsulatum</name>
    <dbReference type="NCBI Taxonomy" id="544711"/>
    <lineage>
        <taxon>Eukaryota</taxon>
        <taxon>Fungi</taxon>
        <taxon>Dikarya</taxon>
        <taxon>Ascomycota</taxon>
        <taxon>Pezizomycotina</taxon>
        <taxon>Eurotiomycetes</taxon>
        <taxon>Eurotiomycetidae</taxon>
        <taxon>Onygenales</taxon>
        <taxon>Ajellomycetaceae</taxon>
        <taxon>Histoplasma</taxon>
    </lineage>
</organism>
<reference evidence="2" key="1">
    <citation type="submission" date="2008-07" db="EMBL/GenBank/DDBJ databases">
        <title>Annotation of Ajellomyces capsulatus strain H88.</title>
        <authorList>
            <person name="Champion M."/>
            <person name="Cuomo C."/>
            <person name="Ma L.-J."/>
            <person name="Henn M.R."/>
            <person name="Sil A."/>
            <person name="Goldman B."/>
            <person name="Young S.K."/>
            <person name="Kodira C.D."/>
            <person name="Zeng Q."/>
            <person name="Koehrsen M."/>
            <person name="Alvarado L."/>
            <person name="Berlin A."/>
            <person name="Borenstein D."/>
            <person name="Chen Z."/>
            <person name="Engels R."/>
            <person name="Freedman E."/>
            <person name="Gellesch M."/>
            <person name="Goldberg J."/>
            <person name="Griggs A."/>
            <person name="Gujja S."/>
            <person name="Heiman D."/>
            <person name="Hepburn T."/>
            <person name="Howarth C."/>
            <person name="Jen D."/>
            <person name="Larson L."/>
            <person name="Lewis B."/>
            <person name="Mehta T."/>
            <person name="Park D."/>
            <person name="Pearson M."/>
            <person name="Roberts A."/>
            <person name="Saif S."/>
            <person name="Shea T."/>
            <person name="Shenoy N."/>
            <person name="Sisk P."/>
            <person name="Stolte C."/>
            <person name="Sykes S."/>
            <person name="Walk T."/>
            <person name="White J."/>
            <person name="Yandava C."/>
            <person name="Klein B."/>
            <person name="McEwen J.G."/>
            <person name="Puccia R."/>
            <person name="Goldman G.H."/>
            <person name="Felipe M.S."/>
            <person name="Nino-Vega G."/>
            <person name="San-Blas G."/>
            <person name="Taylor J."/>
            <person name="Mendoza L."/>
            <person name="Galagan J."/>
            <person name="Nusbaum C."/>
            <person name="Birren B."/>
        </authorList>
    </citation>
    <scope>NUCLEOTIDE SEQUENCE [LARGE SCALE GENOMIC DNA]</scope>
    <source>
        <strain evidence="2">H88</strain>
    </source>
</reference>
<evidence type="ECO:0000313" key="2">
    <source>
        <dbReference type="Proteomes" id="UP000008142"/>
    </source>
</evidence>
<protein>
    <submittedName>
        <fullName evidence="1">Uncharacterized protein</fullName>
    </submittedName>
</protein>
<proteinExistence type="predicted"/>
<dbReference type="Proteomes" id="UP000008142">
    <property type="component" value="Unassembled WGS sequence"/>
</dbReference>
<dbReference type="OrthoDB" id="10474424at2759"/>
<dbReference type="HOGENOM" id="CLU_1980984_0_0_1"/>
<accession>F0U5D9</accession>
<dbReference type="AlphaFoldDB" id="F0U5D9"/>
<evidence type="ECO:0000313" key="1">
    <source>
        <dbReference type="EMBL" id="EGC41287.1"/>
    </source>
</evidence>
<dbReference type="EMBL" id="DS990636">
    <property type="protein sequence ID" value="EGC41287.1"/>
    <property type="molecule type" value="Genomic_DNA"/>
</dbReference>